<keyword evidence="2" id="KW-0472">Membrane</keyword>
<dbReference type="Pfam" id="PF16016">
    <property type="entry name" value="VASt"/>
    <property type="match status" value="1"/>
</dbReference>
<dbReference type="PANTHER" id="PTHR23319">
    <property type="entry name" value="GRAM DOMAIN CONTAINING 1B, ISOFORM E"/>
    <property type="match status" value="1"/>
</dbReference>
<name>A0ABN7RJA1_OIKDI</name>
<dbReference type="PANTHER" id="PTHR23319:SF4">
    <property type="entry name" value="GRAM DOMAIN CONTAINING 1B, ISOFORM E"/>
    <property type="match status" value="1"/>
</dbReference>
<gene>
    <name evidence="4" type="ORF">OKIOD_LOCUS703</name>
</gene>
<evidence type="ECO:0000256" key="1">
    <source>
        <dbReference type="ARBA" id="ARBA00004370"/>
    </source>
</evidence>
<proteinExistence type="predicted"/>
<feature type="domain" description="VASt" evidence="3">
    <location>
        <begin position="1"/>
        <end position="136"/>
    </location>
</feature>
<dbReference type="InterPro" id="IPR051482">
    <property type="entry name" value="Cholesterol_transport"/>
</dbReference>
<accession>A0ABN7RJA1</accession>
<dbReference type="InterPro" id="IPR031968">
    <property type="entry name" value="VASt"/>
</dbReference>
<evidence type="ECO:0000256" key="2">
    <source>
        <dbReference type="ARBA" id="ARBA00023136"/>
    </source>
</evidence>
<dbReference type="Proteomes" id="UP001158576">
    <property type="component" value="Chromosome PAR"/>
</dbReference>
<evidence type="ECO:0000259" key="3">
    <source>
        <dbReference type="PROSITE" id="PS51778"/>
    </source>
</evidence>
<sequence>MNDLSEFSTTAFEGNSRKFNFKVKMGVPFCPSHAPVEITQTMLEENREGGSIICENSHKTDYPYADIFDIVHRYEFIKTGETKSRMKFYSRQEWRKKVPFVRGALDALVNHKQGTFVKNVSKVVKKYTNEEIKSLLLKLRE</sequence>
<comment type="subcellular location">
    <subcellularLocation>
        <location evidence="1">Membrane</location>
    </subcellularLocation>
</comment>
<protein>
    <submittedName>
        <fullName evidence="4">Oidioi.mRNA.OKI2018_I69.PAR.g9145.t1.cds</fullName>
    </submittedName>
</protein>
<keyword evidence="5" id="KW-1185">Reference proteome</keyword>
<evidence type="ECO:0000313" key="4">
    <source>
        <dbReference type="EMBL" id="CAG5079009.1"/>
    </source>
</evidence>
<reference evidence="4 5" key="1">
    <citation type="submission" date="2021-04" db="EMBL/GenBank/DDBJ databases">
        <authorList>
            <person name="Bliznina A."/>
        </authorList>
    </citation>
    <scope>NUCLEOTIDE SEQUENCE [LARGE SCALE GENOMIC DNA]</scope>
</reference>
<organism evidence="4 5">
    <name type="scientific">Oikopleura dioica</name>
    <name type="common">Tunicate</name>
    <dbReference type="NCBI Taxonomy" id="34765"/>
    <lineage>
        <taxon>Eukaryota</taxon>
        <taxon>Metazoa</taxon>
        <taxon>Chordata</taxon>
        <taxon>Tunicata</taxon>
        <taxon>Appendicularia</taxon>
        <taxon>Copelata</taxon>
        <taxon>Oikopleuridae</taxon>
        <taxon>Oikopleura</taxon>
    </lineage>
</organism>
<dbReference type="PROSITE" id="PS51778">
    <property type="entry name" value="VAST"/>
    <property type="match status" value="1"/>
</dbReference>
<evidence type="ECO:0000313" key="5">
    <source>
        <dbReference type="Proteomes" id="UP001158576"/>
    </source>
</evidence>
<dbReference type="EMBL" id="OU015568">
    <property type="protein sequence ID" value="CAG5079009.1"/>
    <property type="molecule type" value="Genomic_DNA"/>
</dbReference>